<dbReference type="InterPro" id="IPR050568">
    <property type="entry name" value="Transcr_DNA_Rep_Reg"/>
</dbReference>
<dbReference type="SUPFAM" id="SSF47113">
    <property type="entry name" value="Histone-fold"/>
    <property type="match status" value="1"/>
</dbReference>
<accession>A0A8B7MYQ7</accession>
<evidence type="ECO:0000259" key="4">
    <source>
        <dbReference type="Pfam" id="PF00808"/>
    </source>
</evidence>
<dbReference type="Pfam" id="PF00808">
    <property type="entry name" value="CBFD_NFYB_HMF"/>
    <property type="match status" value="1"/>
</dbReference>
<dbReference type="GO" id="GO:0046982">
    <property type="term" value="F:protein heterodimerization activity"/>
    <property type="evidence" value="ECO:0007669"/>
    <property type="project" value="InterPro"/>
</dbReference>
<reference evidence="6" key="1">
    <citation type="submission" date="2025-08" db="UniProtKB">
        <authorList>
            <consortium name="RefSeq"/>
        </authorList>
    </citation>
    <scope>IDENTIFICATION</scope>
    <source>
        <tissue evidence="6">Whole organism</tissue>
    </source>
</reference>
<evidence type="ECO:0000256" key="2">
    <source>
        <dbReference type="ARBA" id="ARBA00023242"/>
    </source>
</evidence>
<comment type="subcellular location">
    <subcellularLocation>
        <location evidence="1">Nucleus</location>
    </subcellularLocation>
</comment>
<dbReference type="PANTHER" id="PTHR10252:SF5">
    <property type="entry name" value="DR1-ASSOCIATED COREPRESSOR"/>
    <property type="match status" value="1"/>
</dbReference>
<keyword evidence="5" id="KW-1185">Reference proteome</keyword>
<dbReference type="AlphaFoldDB" id="A0A8B7MYQ7"/>
<protein>
    <submittedName>
        <fullName evidence="6">Endochitinase A</fullName>
    </submittedName>
</protein>
<name>A0A8B7MYQ7_HYAAZ</name>
<sequence>MPSKKKYNSRFPPARIKKIMQMDEEVGKVAAPVPVIISRVLELFVEEFLKKANDMASTTQVRTLGCSHLYHAANNIPRLHFLLDLVRQHNNGEAMPVGLLPGPEDDAATVDAAAESQGRLRVRGRPFKRSASASGFPLNSSLSPPTKRGRGRPRKEVLREFAMRAAMARPPTNICFPSCPGPSTPSLSAAEPTSPAMSSSSCKLGSPASTPGTPTGLFCSKIPGSLLGTGSPSITNKDPFSTHASVPVTASFSTPGTSPVPGGIPISTFITPPVDVAMPSCSNYASISPRESYKAISSPSPLSGIKIEFGGSSILPTPSSLTGVTVSFGSLLTSPGTSPNVCMSEPTETKMASSLTGTSVPISNLTSTSLVTKEVKKNKKKGASNENSAKSGSKSAAASDISLQNPLLGKIKIEMPVFQSKPMDVSRSISSLSTQCGVNVPPVTSVSELSKSNSVNAKKEKAQNNGRVPVIKAVPGSSYSYLQCSNVFSAVKAENNSDEDYDD</sequence>
<dbReference type="OrthoDB" id="653904at2759"/>
<dbReference type="GO" id="GO:0017054">
    <property type="term" value="C:negative cofactor 2 complex"/>
    <property type="evidence" value="ECO:0007669"/>
    <property type="project" value="TreeGrafter"/>
</dbReference>
<gene>
    <name evidence="6" type="primary">LOC108664383</name>
</gene>
<feature type="domain" description="Transcription factor CBF/NF-Y/archaeal histone" evidence="4">
    <location>
        <begin position="10"/>
        <end position="72"/>
    </location>
</feature>
<dbReference type="CDD" id="cd22906">
    <property type="entry name" value="HFD_DRAP1"/>
    <property type="match status" value="1"/>
</dbReference>
<dbReference type="GO" id="GO:0016251">
    <property type="term" value="F:RNA polymerase II general transcription initiation factor activity"/>
    <property type="evidence" value="ECO:0007669"/>
    <property type="project" value="TreeGrafter"/>
</dbReference>
<dbReference type="GO" id="GO:0001046">
    <property type="term" value="F:core promoter sequence-specific DNA binding"/>
    <property type="evidence" value="ECO:0007669"/>
    <property type="project" value="TreeGrafter"/>
</dbReference>
<feature type="region of interest" description="Disordered" evidence="3">
    <location>
        <begin position="371"/>
        <end position="397"/>
    </location>
</feature>
<dbReference type="Gene3D" id="1.10.20.10">
    <property type="entry name" value="Histone, subunit A"/>
    <property type="match status" value="1"/>
</dbReference>
<dbReference type="KEGG" id="hazt:108664383"/>
<organism evidence="5 6">
    <name type="scientific">Hyalella azteca</name>
    <name type="common">Amphipod</name>
    <dbReference type="NCBI Taxonomy" id="294128"/>
    <lineage>
        <taxon>Eukaryota</taxon>
        <taxon>Metazoa</taxon>
        <taxon>Ecdysozoa</taxon>
        <taxon>Arthropoda</taxon>
        <taxon>Crustacea</taxon>
        <taxon>Multicrustacea</taxon>
        <taxon>Malacostraca</taxon>
        <taxon>Eumalacostraca</taxon>
        <taxon>Peracarida</taxon>
        <taxon>Amphipoda</taxon>
        <taxon>Senticaudata</taxon>
        <taxon>Talitrida</taxon>
        <taxon>Talitroidea</taxon>
        <taxon>Hyalellidae</taxon>
        <taxon>Hyalella</taxon>
    </lineage>
</organism>
<evidence type="ECO:0000313" key="5">
    <source>
        <dbReference type="Proteomes" id="UP000694843"/>
    </source>
</evidence>
<dbReference type="PANTHER" id="PTHR10252">
    <property type="entry name" value="HISTONE-LIKE TRANSCRIPTION FACTOR CCAAT-RELATED"/>
    <property type="match status" value="1"/>
</dbReference>
<feature type="compositionally biased region" description="Polar residues" evidence="3">
    <location>
        <begin position="131"/>
        <end position="143"/>
    </location>
</feature>
<feature type="compositionally biased region" description="Low complexity" evidence="3">
    <location>
        <begin position="384"/>
        <end position="397"/>
    </location>
</feature>
<dbReference type="InterPro" id="IPR009072">
    <property type="entry name" value="Histone-fold"/>
</dbReference>
<dbReference type="InterPro" id="IPR003958">
    <property type="entry name" value="CBFA_NFYB_domain"/>
</dbReference>
<keyword evidence="2" id="KW-0539">Nucleus</keyword>
<feature type="region of interest" description="Disordered" evidence="3">
    <location>
        <begin position="182"/>
        <end position="207"/>
    </location>
</feature>
<feature type="compositionally biased region" description="Polar residues" evidence="3">
    <location>
        <begin position="195"/>
        <end position="207"/>
    </location>
</feature>
<evidence type="ECO:0000313" key="6">
    <source>
        <dbReference type="RefSeq" id="XP_018006450.1"/>
    </source>
</evidence>
<feature type="region of interest" description="Disordered" evidence="3">
    <location>
        <begin position="116"/>
        <end position="154"/>
    </location>
</feature>
<proteinExistence type="predicted"/>
<evidence type="ECO:0000256" key="1">
    <source>
        <dbReference type="ARBA" id="ARBA00004123"/>
    </source>
</evidence>
<dbReference type="GeneID" id="108664383"/>
<dbReference type="Proteomes" id="UP000694843">
    <property type="component" value="Unplaced"/>
</dbReference>
<dbReference type="RefSeq" id="XP_018006450.1">
    <property type="nucleotide sequence ID" value="XM_018150961.2"/>
</dbReference>
<evidence type="ECO:0000256" key="3">
    <source>
        <dbReference type="SAM" id="MobiDB-lite"/>
    </source>
</evidence>